<name>A0ACB6RNQ5_9PLEO</name>
<reference evidence="1" key="1">
    <citation type="journal article" date="2020" name="Stud. Mycol.">
        <title>101 Dothideomycetes genomes: a test case for predicting lifestyles and emergence of pathogens.</title>
        <authorList>
            <person name="Haridas S."/>
            <person name="Albert R."/>
            <person name="Binder M."/>
            <person name="Bloem J."/>
            <person name="Labutti K."/>
            <person name="Salamov A."/>
            <person name="Andreopoulos B."/>
            <person name="Baker S."/>
            <person name="Barry K."/>
            <person name="Bills G."/>
            <person name="Bluhm B."/>
            <person name="Cannon C."/>
            <person name="Castanera R."/>
            <person name="Culley D."/>
            <person name="Daum C."/>
            <person name="Ezra D."/>
            <person name="Gonzalez J."/>
            <person name="Henrissat B."/>
            <person name="Kuo A."/>
            <person name="Liang C."/>
            <person name="Lipzen A."/>
            <person name="Lutzoni F."/>
            <person name="Magnuson J."/>
            <person name="Mondo S."/>
            <person name="Nolan M."/>
            <person name="Ohm R."/>
            <person name="Pangilinan J."/>
            <person name="Park H.-J."/>
            <person name="Ramirez L."/>
            <person name="Alfaro M."/>
            <person name="Sun H."/>
            <person name="Tritt A."/>
            <person name="Yoshinaga Y."/>
            <person name="Zwiers L.-H."/>
            <person name="Turgeon B."/>
            <person name="Goodwin S."/>
            <person name="Spatafora J."/>
            <person name="Crous P."/>
            <person name="Grigoriev I."/>
        </authorList>
    </citation>
    <scope>NUCLEOTIDE SEQUENCE</scope>
    <source>
        <strain evidence="1">CBS 525.71</strain>
    </source>
</reference>
<gene>
    <name evidence="1" type="ORF">BU25DRAFT_461906</name>
</gene>
<accession>A0ACB6RNQ5</accession>
<keyword evidence="2" id="KW-1185">Reference proteome</keyword>
<evidence type="ECO:0000313" key="2">
    <source>
        <dbReference type="Proteomes" id="UP000799754"/>
    </source>
</evidence>
<evidence type="ECO:0000313" key="1">
    <source>
        <dbReference type="EMBL" id="KAF2623521.1"/>
    </source>
</evidence>
<comment type="caution">
    <text evidence="1">The sequence shown here is derived from an EMBL/GenBank/DDBJ whole genome shotgun (WGS) entry which is preliminary data.</text>
</comment>
<protein>
    <submittedName>
        <fullName evidence="1">Uncharacterized protein</fullName>
    </submittedName>
</protein>
<sequence>MRTVHSPRQIRMYAIAPEDDIYPIRDLVKQRSYPESTVAQRKKSRIFMGTGYAGGRQLKLMNGDTSKYGRHKPVEIDPKVSLPNTNPLLVSKRMKEELLKMHIANAKLTGCIKKSQKVKWEAMLERARLAEPDDFDYDTAVKEILDTSVGELPPSYICRKYCYCYSESRYHSFETVKGWRIMRSTFHSKSRFDYENDVVHVKETEGENAT</sequence>
<dbReference type="Proteomes" id="UP000799754">
    <property type="component" value="Unassembled WGS sequence"/>
</dbReference>
<proteinExistence type="predicted"/>
<dbReference type="EMBL" id="MU006736">
    <property type="protein sequence ID" value="KAF2623521.1"/>
    <property type="molecule type" value="Genomic_DNA"/>
</dbReference>
<organism evidence="1 2">
    <name type="scientific">Macroventuria anomochaeta</name>
    <dbReference type="NCBI Taxonomy" id="301207"/>
    <lineage>
        <taxon>Eukaryota</taxon>
        <taxon>Fungi</taxon>
        <taxon>Dikarya</taxon>
        <taxon>Ascomycota</taxon>
        <taxon>Pezizomycotina</taxon>
        <taxon>Dothideomycetes</taxon>
        <taxon>Pleosporomycetidae</taxon>
        <taxon>Pleosporales</taxon>
        <taxon>Pleosporineae</taxon>
        <taxon>Didymellaceae</taxon>
        <taxon>Macroventuria</taxon>
    </lineage>
</organism>